<dbReference type="GO" id="GO:0009252">
    <property type="term" value="P:peptidoglycan biosynthetic process"/>
    <property type="evidence" value="ECO:0007669"/>
    <property type="project" value="InterPro"/>
</dbReference>
<keyword evidence="2" id="KW-1003">Cell membrane</keyword>
<keyword evidence="4" id="KW-0133">Cell shape</keyword>
<dbReference type="GO" id="GO:0032153">
    <property type="term" value="C:cell division site"/>
    <property type="evidence" value="ECO:0007669"/>
    <property type="project" value="TreeGrafter"/>
</dbReference>
<dbReference type="Pfam" id="PF01098">
    <property type="entry name" value="FTSW_RODA_SPOVE"/>
    <property type="match status" value="1"/>
</dbReference>
<gene>
    <name evidence="8" type="ORF">BAA01_13205</name>
</gene>
<proteinExistence type="predicted"/>
<comment type="caution">
    <text evidence="8">The sequence shown here is derived from an EMBL/GenBank/DDBJ whole genome shotgun (WGS) entry which is preliminary data.</text>
</comment>
<dbReference type="InterPro" id="IPR013438">
    <property type="entry name" value="SpoVE"/>
</dbReference>
<dbReference type="NCBIfam" id="TIGR02615">
    <property type="entry name" value="spoVE"/>
    <property type="match status" value="1"/>
</dbReference>
<sequence>MAGRKKAPDFLLMASVLGLLAIGVIMVYSSSAILSEYQFGDSFYYVKRQLLFAILGVAAMYTMMNIDYWVWKRWAGWLLLICFLLLLVVLVPGVGLVRGGARSWLGVGAFSIQPAEFVKLGLILFLAKMLSDRPEWIPSFFRGMVPALLLSGLAFALVMMQPDLGTGTVLMGTTVVILFAAGSRLAHLGGLAVLGVAAFIALIAAAPYRMQRIIAFLDPWQDPLGSGYQLLQSLYAIGPGGLMGLGLGKSIQKFGYLPEPQTDFIFSILAEELGFIGGALVLLLFAVLAWRGIRVAMYAPDFFGSLVAIGIISMIMIQVVINIGVVTGLFPVTGITLPFLSYGGSSLTIVLTAVGLLLNISRHAQPFPIRK</sequence>
<dbReference type="GO" id="GO:0015648">
    <property type="term" value="F:lipid-linked peptidoglycan transporter activity"/>
    <property type="evidence" value="ECO:0007669"/>
    <property type="project" value="TreeGrafter"/>
</dbReference>
<dbReference type="InterPro" id="IPR001182">
    <property type="entry name" value="FtsW/RodA"/>
</dbReference>
<feature type="transmembrane region" description="Helical" evidence="7">
    <location>
        <begin position="103"/>
        <end position="127"/>
    </location>
</feature>
<accession>A0A1Y3PRI9</accession>
<dbReference type="InterPro" id="IPR018365">
    <property type="entry name" value="Cell_cycle_FtsW-rel_CS"/>
</dbReference>
<evidence type="ECO:0000256" key="3">
    <source>
        <dbReference type="ARBA" id="ARBA00022692"/>
    </source>
</evidence>
<keyword evidence="6 7" id="KW-0472">Membrane</keyword>
<name>A0A1Y3PRI9_9BACI</name>
<dbReference type="GO" id="GO:0051301">
    <property type="term" value="P:cell division"/>
    <property type="evidence" value="ECO:0007669"/>
    <property type="project" value="InterPro"/>
</dbReference>
<keyword evidence="3 7" id="KW-0812">Transmembrane</keyword>
<feature type="transmembrane region" description="Helical" evidence="7">
    <location>
        <begin position="50"/>
        <end position="70"/>
    </location>
</feature>
<feature type="transmembrane region" description="Helical" evidence="7">
    <location>
        <begin position="77"/>
        <end position="97"/>
    </location>
</feature>
<feature type="transmembrane region" description="Helical" evidence="7">
    <location>
        <begin position="302"/>
        <end position="327"/>
    </location>
</feature>
<feature type="transmembrane region" description="Helical" evidence="7">
    <location>
        <begin position="188"/>
        <end position="208"/>
    </location>
</feature>
<dbReference type="AlphaFoldDB" id="A0A1Y3PRI9"/>
<dbReference type="EMBL" id="LZRT01000070">
    <property type="protein sequence ID" value="OUM87758.1"/>
    <property type="molecule type" value="Genomic_DNA"/>
</dbReference>
<feature type="transmembrane region" description="Helical" evidence="7">
    <location>
        <begin position="12"/>
        <end position="30"/>
    </location>
</feature>
<feature type="transmembrane region" description="Helical" evidence="7">
    <location>
        <begin position="164"/>
        <end position="181"/>
    </location>
</feature>
<evidence type="ECO:0000313" key="8">
    <source>
        <dbReference type="EMBL" id="OUM87758.1"/>
    </source>
</evidence>
<dbReference type="GO" id="GO:0008360">
    <property type="term" value="P:regulation of cell shape"/>
    <property type="evidence" value="ECO:0007669"/>
    <property type="project" value="UniProtKB-KW"/>
</dbReference>
<dbReference type="GO" id="GO:0005886">
    <property type="term" value="C:plasma membrane"/>
    <property type="evidence" value="ECO:0007669"/>
    <property type="project" value="UniProtKB-SubCell"/>
</dbReference>
<dbReference type="Proteomes" id="UP000196475">
    <property type="component" value="Unassembled WGS sequence"/>
</dbReference>
<feature type="transmembrane region" description="Helical" evidence="7">
    <location>
        <begin position="139"/>
        <end position="158"/>
    </location>
</feature>
<evidence type="ECO:0000256" key="5">
    <source>
        <dbReference type="ARBA" id="ARBA00022989"/>
    </source>
</evidence>
<feature type="transmembrane region" description="Helical" evidence="7">
    <location>
        <begin position="339"/>
        <end position="361"/>
    </location>
</feature>
<evidence type="ECO:0000256" key="7">
    <source>
        <dbReference type="SAM" id="Phobius"/>
    </source>
</evidence>
<dbReference type="PANTHER" id="PTHR30474">
    <property type="entry name" value="CELL CYCLE PROTEIN"/>
    <property type="match status" value="1"/>
</dbReference>
<evidence type="ECO:0000256" key="2">
    <source>
        <dbReference type="ARBA" id="ARBA00022475"/>
    </source>
</evidence>
<organism evidence="8 9">
    <name type="scientific">Bacillus thermozeamaize</name>
    <dbReference type="NCBI Taxonomy" id="230954"/>
    <lineage>
        <taxon>Bacteria</taxon>
        <taxon>Bacillati</taxon>
        <taxon>Bacillota</taxon>
        <taxon>Bacilli</taxon>
        <taxon>Bacillales</taxon>
        <taxon>Bacillaceae</taxon>
        <taxon>Bacillus</taxon>
    </lineage>
</organism>
<feature type="transmembrane region" description="Helical" evidence="7">
    <location>
        <begin position="264"/>
        <end position="290"/>
    </location>
</feature>
<dbReference type="PANTHER" id="PTHR30474:SF13">
    <property type="entry name" value="STAGE V SPORULATION PROTEIN E"/>
    <property type="match status" value="1"/>
</dbReference>
<dbReference type="InterPro" id="IPR013437">
    <property type="entry name" value="FtsW"/>
</dbReference>
<keyword evidence="5 7" id="KW-1133">Transmembrane helix</keyword>
<dbReference type="NCBIfam" id="TIGR02614">
    <property type="entry name" value="ftsW"/>
    <property type="match status" value="1"/>
</dbReference>
<evidence type="ECO:0000256" key="1">
    <source>
        <dbReference type="ARBA" id="ARBA00004651"/>
    </source>
</evidence>
<evidence type="ECO:0000256" key="6">
    <source>
        <dbReference type="ARBA" id="ARBA00023136"/>
    </source>
</evidence>
<protein>
    <submittedName>
        <fullName evidence="8">Stage V sporulation protein E</fullName>
    </submittedName>
</protein>
<evidence type="ECO:0000313" key="9">
    <source>
        <dbReference type="Proteomes" id="UP000196475"/>
    </source>
</evidence>
<reference evidence="9" key="1">
    <citation type="submission" date="2016-06" db="EMBL/GenBank/DDBJ databases">
        <authorList>
            <person name="Nascimento L."/>
            <person name="Pereira R.V."/>
            <person name="Martins L.F."/>
            <person name="Quaggio R.B."/>
            <person name="Silva A.M."/>
            <person name="Setubal J.C."/>
        </authorList>
    </citation>
    <scope>NUCLEOTIDE SEQUENCE [LARGE SCALE GENOMIC DNA]</scope>
</reference>
<comment type="subcellular location">
    <subcellularLocation>
        <location evidence="1">Cell membrane</location>
        <topology evidence="1">Multi-pass membrane protein</topology>
    </subcellularLocation>
</comment>
<dbReference type="PROSITE" id="PS00428">
    <property type="entry name" value="FTSW_RODA_SPOVE"/>
    <property type="match status" value="1"/>
</dbReference>
<evidence type="ECO:0000256" key="4">
    <source>
        <dbReference type="ARBA" id="ARBA00022960"/>
    </source>
</evidence>